<proteinExistence type="inferred from homology"/>
<keyword evidence="7 16" id="KW-0812">Transmembrane</keyword>
<dbReference type="GO" id="GO:0005856">
    <property type="term" value="C:cytoskeleton"/>
    <property type="evidence" value="ECO:0007669"/>
    <property type="project" value="UniProtKB-SubCell"/>
</dbReference>
<evidence type="ECO:0000256" key="8">
    <source>
        <dbReference type="ARBA" id="ARBA00022824"/>
    </source>
</evidence>
<keyword evidence="6" id="KW-0963">Cytoplasm</keyword>
<evidence type="ECO:0000256" key="2">
    <source>
        <dbReference type="ARBA" id="ARBA00004477"/>
    </source>
</evidence>
<evidence type="ECO:0000256" key="5">
    <source>
        <dbReference type="ARBA" id="ARBA00022475"/>
    </source>
</evidence>
<accession>A0A7M4FH06</accession>
<organism evidence="17 18">
    <name type="scientific">Crocodylus porosus</name>
    <name type="common">Saltwater crocodile</name>
    <name type="synonym">Estuarine crocodile</name>
    <dbReference type="NCBI Taxonomy" id="8502"/>
    <lineage>
        <taxon>Eukaryota</taxon>
        <taxon>Metazoa</taxon>
        <taxon>Chordata</taxon>
        <taxon>Craniata</taxon>
        <taxon>Vertebrata</taxon>
        <taxon>Euteleostomi</taxon>
        <taxon>Archelosauria</taxon>
        <taxon>Archosauria</taxon>
        <taxon>Crocodylia</taxon>
        <taxon>Longirostres</taxon>
        <taxon>Crocodylidae</taxon>
        <taxon>Crocodylus</taxon>
    </lineage>
</organism>
<feature type="transmembrane region" description="Helical" evidence="16">
    <location>
        <begin position="204"/>
        <end position="225"/>
    </location>
</feature>
<keyword evidence="9 16" id="KW-1133">Transmembrane helix</keyword>
<keyword evidence="12" id="KW-0206">Cytoskeleton</keyword>
<evidence type="ECO:0000256" key="14">
    <source>
        <dbReference type="ARBA" id="ARBA00041967"/>
    </source>
</evidence>
<protein>
    <recommendedName>
        <fullName evidence="13">PRA1 family protein 3</fullName>
    </recommendedName>
    <alternativeName>
        <fullName evidence="14">ADP-ribosylation factor-like protein 6-interacting protein 5</fullName>
    </alternativeName>
</protein>
<keyword evidence="8" id="KW-0256">Endoplasmic reticulum</keyword>
<dbReference type="PANTHER" id="PTHR12859:SF2">
    <property type="entry name" value="PRA1 FAMILY PROTEIN 3"/>
    <property type="match status" value="1"/>
</dbReference>
<evidence type="ECO:0000256" key="7">
    <source>
        <dbReference type="ARBA" id="ARBA00022692"/>
    </source>
</evidence>
<feature type="region of interest" description="Disordered" evidence="15">
    <location>
        <begin position="59"/>
        <end position="92"/>
    </location>
</feature>
<comment type="subcellular location">
    <subcellularLocation>
        <location evidence="3">Cell membrane</location>
        <topology evidence="3">Multi-pass membrane protein</topology>
    </subcellularLocation>
    <subcellularLocation>
        <location evidence="1">Cytoplasm</location>
        <location evidence="1">Cytoskeleton</location>
    </subcellularLocation>
    <subcellularLocation>
        <location evidence="2">Endoplasmic reticulum membrane</location>
        <topology evidence="2">Multi-pass membrane protein</topology>
    </subcellularLocation>
</comment>
<keyword evidence="18" id="KW-1185">Reference proteome</keyword>
<feature type="transmembrane region" description="Helical" evidence="16">
    <location>
        <begin position="283"/>
        <end position="303"/>
    </location>
</feature>
<evidence type="ECO:0000256" key="16">
    <source>
        <dbReference type="SAM" id="Phobius"/>
    </source>
</evidence>
<dbReference type="Ensembl" id="ENSCPRT00005026598.1">
    <property type="protein sequence ID" value="ENSCPRP00005022766.1"/>
    <property type="gene ID" value="ENSCPRG00005015865.1"/>
</dbReference>
<evidence type="ECO:0000256" key="4">
    <source>
        <dbReference type="ARBA" id="ARBA00006483"/>
    </source>
</evidence>
<evidence type="ECO:0000256" key="10">
    <source>
        <dbReference type="ARBA" id="ARBA00022990"/>
    </source>
</evidence>
<evidence type="ECO:0000256" key="3">
    <source>
        <dbReference type="ARBA" id="ARBA00004651"/>
    </source>
</evidence>
<evidence type="ECO:0000256" key="11">
    <source>
        <dbReference type="ARBA" id="ARBA00023136"/>
    </source>
</evidence>
<evidence type="ECO:0000256" key="9">
    <source>
        <dbReference type="ARBA" id="ARBA00022989"/>
    </source>
</evidence>
<keyword evidence="11 16" id="KW-0472">Membrane</keyword>
<sequence length="352" mass="39005">MARLRPLSRWTNPTHLNGSPRKKAFEGVIFFGLMLHLPGMGEVFRGDDYRWALPLRDRTRSLPSSSSRGNGGWRGGEASPPWSKLGPSTPAHLQTRRRFVNTKAKAFMQRTLQAPPLAAPAANERGAEPPARPRRFRPARGAANRRAGPSRAVPGSGAGGRGAAMEVQAAPLRPWDDFFPGRDRFSRPDLGDVSKWNHRVVSNLLYYQTNYLVLAAAVVSVVGFLSPLNMLLGGTVVVLVFMGFVWASHNRDILGRFKRQYPTAFVAAIMLSSYFLISCVGDVMVFIFGITLPLLLTFIHASLRLRNIKNKLENKMEGIGLKKTPMGIILDALEQQEESINKLADYLSKVKE</sequence>
<feature type="compositionally biased region" description="Low complexity" evidence="15">
    <location>
        <begin position="114"/>
        <end position="124"/>
    </location>
</feature>
<comment type="similarity">
    <text evidence="4">Belongs to the PRA1 family.</text>
</comment>
<feature type="transmembrane region" description="Helical" evidence="16">
    <location>
        <begin position="231"/>
        <end position="249"/>
    </location>
</feature>
<keyword evidence="5" id="KW-1003">Cell membrane</keyword>
<dbReference type="GO" id="GO:0005886">
    <property type="term" value="C:plasma membrane"/>
    <property type="evidence" value="ECO:0007669"/>
    <property type="project" value="UniProtKB-SubCell"/>
</dbReference>
<feature type="compositionally biased region" description="Low complexity" evidence="15">
    <location>
        <begin position="139"/>
        <end position="152"/>
    </location>
</feature>
<feature type="transmembrane region" description="Helical" evidence="16">
    <location>
        <begin position="261"/>
        <end position="277"/>
    </location>
</feature>
<dbReference type="PANTHER" id="PTHR12859">
    <property type="entry name" value="PRA1 PROTEIN"/>
    <property type="match status" value="1"/>
</dbReference>
<evidence type="ECO:0000313" key="17">
    <source>
        <dbReference type="Ensembl" id="ENSCPRP00005022766.1"/>
    </source>
</evidence>
<dbReference type="GO" id="GO:0051051">
    <property type="term" value="P:negative regulation of transport"/>
    <property type="evidence" value="ECO:0007669"/>
    <property type="project" value="TreeGrafter"/>
</dbReference>
<dbReference type="GeneTree" id="ENSGT00390000008631"/>
<evidence type="ECO:0000256" key="15">
    <source>
        <dbReference type="SAM" id="MobiDB-lite"/>
    </source>
</evidence>
<evidence type="ECO:0000256" key="12">
    <source>
        <dbReference type="ARBA" id="ARBA00023212"/>
    </source>
</evidence>
<evidence type="ECO:0000313" key="18">
    <source>
        <dbReference type="Proteomes" id="UP000594220"/>
    </source>
</evidence>
<reference evidence="17" key="1">
    <citation type="submission" date="2025-08" db="UniProtKB">
        <authorList>
            <consortium name="Ensembl"/>
        </authorList>
    </citation>
    <scope>IDENTIFICATION</scope>
</reference>
<dbReference type="GO" id="GO:0005789">
    <property type="term" value="C:endoplasmic reticulum membrane"/>
    <property type="evidence" value="ECO:0007669"/>
    <property type="project" value="UniProtKB-SubCell"/>
</dbReference>
<evidence type="ECO:0000256" key="6">
    <source>
        <dbReference type="ARBA" id="ARBA00022490"/>
    </source>
</evidence>
<keyword evidence="10" id="KW-0007">Acetylation</keyword>
<reference evidence="17" key="2">
    <citation type="submission" date="2025-09" db="UniProtKB">
        <authorList>
            <consortium name="Ensembl"/>
        </authorList>
    </citation>
    <scope>IDENTIFICATION</scope>
</reference>
<name>A0A7M4FH06_CROPO</name>
<evidence type="ECO:0000256" key="13">
    <source>
        <dbReference type="ARBA" id="ARBA00040800"/>
    </source>
</evidence>
<gene>
    <name evidence="17" type="primary">ARL6IP5</name>
</gene>
<feature type="region of interest" description="Disordered" evidence="15">
    <location>
        <begin position="113"/>
        <end position="163"/>
    </location>
</feature>
<dbReference type="Proteomes" id="UP000594220">
    <property type="component" value="Unplaced"/>
</dbReference>
<dbReference type="AlphaFoldDB" id="A0A7M4FH06"/>
<evidence type="ECO:0000256" key="1">
    <source>
        <dbReference type="ARBA" id="ARBA00004245"/>
    </source>
</evidence>
<dbReference type="InterPro" id="IPR004895">
    <property type="entry name" value="Prenylated_rab_accept_PRA1"/>
</dbReference>
<dbReference type="Pfam" id="PF03208">
    <property type="entry name" value="PRA1"/>
    <property type="match status" value="1"/>
</dbReference>